<evidence type="ECO:0000313" key="1">
    <source>
        <dbReference type="EMBL" id="HBU51383.1"/>
    </source>
</evidence>
<dbReference type="GO" id="GO:0016301">
    <property type="term" value="F:kinase activity"/>
    <property type="evidence" value="ECO:0007669"/>
    <property type="project" value="UniProtKB-KW"/>
</dbReference>
<dbReference type="EMBL" id="DONK01000129">
    <property type="protein sequence ID" value="HBU51383.1"/>
    <property type="molecule type" value="Genomic_DNA"/>
</dbReference>
<keyword evidence="1" id="KW-0418">Kinase</keyword>
<name>A0A358DZN2_9ALTE</name>
<dbReference type="InterPro" id="IPR027600">
    <property type="entry name" value="HprK-rel_A"/>
</dbReference>
<sequence>MALSALPAKSNLPLESLNKQDFLRRAVNQGISVNFGIATFNLKSSVTSVLDTFYELYRHHPLLDNNGWSDFAIQITRPHNVRRYFYPQAIFKLEDQTPFLPLPFNQSYPLMEWGMNWCVANYFHQYLLLHAAVLEKNGQAILFPAPPGSGKSTLCSYLAHSGWRLLSDEMAVISLDTGNVHAFVRGICLKNNAIPLFKEWFPHAYVSPTAKDTSKGEVAHVRPPENAVVGMNETAQIKAIVFPRYHREVRFDTTPLNSLDCMQKVIDNAFNYNVLGKAGFKLLSTMMDTVSCYNLTYSDIHMADNFLTGLVDE</sequence>
<dbReference type="NCBIfam" id="TIGR04352">
    <property type="entry name" value="HprK_rel_A"/>
    <property type="match status" value="1"/>
</dbReference>
<gene>
    <name evidence="1" type="ORF">DEB45_08980</name>
</gene>
<reference evidence="1 2" key="1">
    <citation type="journal article" date="2018" name="Nat. Biotechnol.">
        <title>A standardized bacterial taxonomy based on genome phylogeny substantially revises the tree of life.</title>
        <authorList>
            <person name="Parks D.H."/>
            <person name="Chuvochina M."/>
            <person name="Waite D.W."/>
            <person name="Rinke C."/>
            <person name="Skarshewski A."/>
            <person name="Chaumeil P.A."/>
            <person name="Hugenholtz P."/>
        </authorList>
    </citation>
    <scope>NUCLEOTIDE SEQUENCE [LARGE SCALE GENOMIC DNA]</scope>
    <source>
        <strain evidence="1">UBA11621</strain>
    </source>
</reference>
<protein>
    <submittedName>
        <fullName evidence="1">HprK-related kinase A</fullName>
    </submittedName>
</protein>
<proteinExistence type="predicted"/>
<evidence type="ECO:0000313" key="2">
    <source>
        <dbReference type="Proteomes" id="UP000264779"/>
    </source>
</evidence>
<dbReference type="Proteomes" id="UP000264779">
    <property type="component" value="Unassembled WGS sequence"/>
</dbReference>
<dbReference type="SUPFAM" id="SSF53795">
    <property type="entry name" value="PEP carboxykinase-like"/>
    <property type="match status" value="1"/>
</dbReference>
<dbReference type="Gene3D" id="3.40.50.300">
    <property type="entry name" value="P-loop containing nucleotide triphosphate hydrolases"/>
    <property type="match status" value="1"/>
</dbReference>
<organism evidence="1 2">
    <name type="scientific">Alteromonas australica</name>
    <dbReference type="NCBI Taxonomy" id="589873"/>
    <lineage>
        <taxon>Bacteria</taxon>
        <taxon>Pseudomonadati</taxon>
        <taxon>Pseudomonadota</taxon>
        <taxon>Gammaproteobacteria</taxon>
        <taxon>Alteromonadales</taxon>
        <taxon>Alteromonadaceae</taxon>
        <taxon>Alteromonas/Salinimonas group</taxon>
        <taxon>Alteromonas</taxon>
    </lineage>
</organism>
<keyword evidence="1" id="KW-0808">Transferase</keyword>
<dbReference type="InterPro" id="IPR027417">
    <property type="entry name" value="P-loop_NTPase"/>
</dbReference>
<accession>A0A358DZN2</accession>
<dbReference type="AlphaFoldDB" id="A0A358DZN2"/>
<comment type="caution">
    <text evidence="1">The sequence shown here is derived from an EMBL/GenBank/DDBJ whole genome shotgun (WGS) entry which is preliminary data.</text>
</comment>